<organism evidence="6 7">
    <name type="scientific">Actinopolymorpha rutila</name>
    <dbReference type="NCBI Taxonomy" id="446787"/>
    <lineage>
        <taxon>Bacteria</taxon>
        <taxon>Bacillati</taxon>
        <taxon>Actinomycetota</taxon>
        <taxon>Actinomycetes</taxon>
        <taxon>Propionibacteriales</taxon>
        <taxon>Actinopolymorphaceae</taxon>
        <taxon>Actinopolymorpha</taxon>
    </lineage>
</organism>
<keyword evidence="7" id="KW-1185">Reference proteome</keyword>
<dbReference type="GO" id="GO:0016020">
    <property type="term" value="C:membrane"/>
    <property type="evidence" value="ECO:0007669"/>
    <property type="project" value="TreeGrafter"/>
</dbReference>
<dbReference type="SUPFAM" id="SSF50939">
    <property type="entry name" value="Sialidases"/>
    <property type="match status" value="1"/>
</dbReference>
<reference evidence="6 7" key="1">
    <citation type="submission" date="2020-07" db="EMBL/GenBank/DDBJ databases">
        <title>Sequencing the genomes of 1000 actinobacteria strains.</title>
        <authorList>
            <person name="Klenk H.-P."/>
        </authorList>
    </citation>
    <scope>NUCLEOTIDE SEQUENCE [LARGE SCALE GENOMIC DNA]</scope>
    <source>
        <strain evidence="6 7">DSM 18448</strain>
    </source>
</reference>
<dbReference type="InterPro" id="IPR011040">
    <property type="entry name" value="Sialidase"/>
</dbReference>
<dbReference type="AlphaFoldDB" id="A0A852ZAT0"/>
<feature type="region of interest" description="Disordered" evidence="4">
    <location>
        <begin position="233"/>
        <end position="256"/>
    </location>
</feature>
<comment type="caution">
    <text evidence="6">The sequence shown here is derived from an EMBL/GenBank/DDBJ whole genome shotgun (WGS) entry which is preliminary data.</text>
</comment>
<dbReference type="Gene3D" id="2.120.10.10">
    <property type="match status" value="1"/>
</dbReference>
<dbReference type="InterPro" id="IPR026856">
    <property type="entry name" value="Sialidase_fam"/>
</dbReference>
<dbReference type="Pfam" id="PF13088">
    <property type="entry name" value="BNR_2"/>
    <property type="match status" value="1"/>
</dbReference>
<dbReference type="InterPro" id="IPR036278">
    <property type="entry name" value="Sialidase_sf"/>
</dbReference>
<dbReference type="EC" id="3.2.1.18" evidence="3"/>
<dbReference type="GO" id="GO:0005737">
    <property type="term" value="C:cytoplasm"/>
    <property type="evidence" value="ECO:0007669"/>
    <property type="project" value="TreeGrafter"/>
</dbReference>
<evidence type="ECO:0000256" key="1">
    <source>
        <dbReference type="ARBA" id="ARBA00000427"/>
    </source>
</evidence>
<dbReference type="GO" id="GO:0004308">
    <property type="term" value="F:exo-alpha-sialidase activity"/>
    <property type="evidence" value="ECO:0007669"/>
    <property type="project" value="UniProtKB-EC"/>
</dbReference>
<dbReference type="EMBL" id="JACBZH010000001">
    <property type="protein sequence ID" value="NYH90161.1"/>
    <property type="molecule type" value="Genomic_DNA"/>
</dbReference>
<sequence length="394" mass="41595">MLEEATVFEAGTHGYHTFRIPALLLAGDGTLLAFAEGRRDSTGDAGRIDLVLRRSADGGRTWDPLTVVGTGRDLTVGNPSPVVDPATGDVVVLSTCAAADASEERILAGRVGPHEGRRVRVQRSTDAGRTWSAPVDVTETTKRPDWRWYATGPGHGVTLRSRPFTGRLVVPANHSAPGTGYGGHLLLSDDGGRSWRIGAVDPGSPGGSAGEEIRPNETAVAELPDGRVYAATRNQAGQGTSRAATRAHAWSSSGGEEFDRPYAPVAGLVAPVVQCSVLACPNPVLDTAGDDYADDNNNNSSNDRTGGRAALLVFAGPDDVRERRNLTLRVSADAGHTWARSLVVWPGPAAYSDLADLGSGPDRRRGAEAGVLHEAGERSAYERIRFVRVSVRDL</sequence>
<evidence type="ECO:0000256" key="4">
    <source>
        <dbReference type="SAM" id="MobiDB-lite"/>
    </source>
</evidence>
<dbReference type="GO" id="GO:0006689">
    <property type="term" value="P:ganglioside catabolic process"/>
    <property type="evidence" value="ECO:0007669"/>
    <property type="project" value="TreeGrafter"/>
</dbReference>
<dbReference type="CDD" id="cd15482">
    <property type="entry name" value="Sialidase_non-viral"/>
    <property type="match status" value="1"/>
</dbReference>
<accession>A0A852ZAT0</accession>
<keyword evidence="6" id="KW-0326">Glycosidase</keyword>
<gene>
    <name evidence="6" type="ORF">F4554_002799</name>
</gene>
<evidence type="ECO:0000259" key="5">
    <source>
        <dbReference type="Pfam" id="PF13088"/>
    </source>
</evidence>
<evidence type="ECO:0000313" key="7">
    <source>
        <dbReference type="Proteomes" id="UP000579605"/>
    </source>
</evidence>
<dbReference type="PANTHER" id="PTHR10628:SF30">
    <property type="entry name" value="EXO-ALPHA-SIALIDASE"/>
    <property type="match status" value="1"/>
</dbReference>
<comment type="catalytic activity">
    <reaction evidence="1">
        <text>Hydrolysis of alpha-(2-&gt;3)-, alpha-(2-&gt;6)-, alpha-(2-&gt;8)- glycosidic linkages of terminal sialic acid residues in oligosaccharides, glycoproteins, glycolipids, colominic acid and synthetic substrates.</text>
        <dbReference type="EC" id="3.2.1.18"/>
    </reaction>
</comment>
<name>A0A852ZAT0_9ACTN</name>
<keyword evidence="6" id="KW-0378">Hydrolase</keyword>
<evidence type="ECO:0000313" key="6">
    <source>
        <dbReference type="EMBL" id="NYH90161.1"/>
    </source>
</evidence>
<dbReference type="RefSeq" id="WP_179787766.1">
    <property type="nucleotide sequence ID" value="NZ_BAAARR010000024.1"/>
</dbReference>
<dbReference type="Proteomes" id="UP000579605">
    <property type="component" value="Unassembled WGS sequence"/>
</dbReference>
<dbReference type="PANTHER" id="PTHR10628">
    <property type="entry name" value="SIALIDASE"/>
    <property type="match status" value="1"/>
</dbReference>
<dbReference type="GO" id="GO:0009313">
    <property type="term" value="P:oligosaccharide catabolic process"/>
    <property type="evidence" value="ECO:0007669"/>
    <property type="project" value="TreeGrafter"/>
</dbReference>
<feature type="domain" description="Sialidase" evidence="5">
    <location>
        <begin position="29"/>
        <end position="356"/>
    </location>
</feature>
<evidence type="ECO:0000256" key="3">
    <source>
        <dbReference type="ARBA" id="ARBA00012733"/>
    </source>
</evidence>
<proteinExistence type="inferred from homology"/>
<evidence type="ECO:0000256" key="2">
    <source>
        <dbReference type="ARBA" id="ARBA00009348"/>
    </source>
</evidence>
<comment type="similarity">
    <text evidence="2">Belongs to the glycosyl hydrolase 33 family.</text>
</comment>
<feature type="compositionally biased region" description="Polar residues" evidence="4">
    <location>
        <begin position="233"/>
        <end position="243"/>
    </location>
</feature>
<protein>
    <recommendedName>
        <fullName evidence="3">exo-alpha-sialidase</fullName>
        <ecNumber evidence="3">3.2.1.18</ecNumber>
    </recommendedName>
</protein>